<reference evidence="3 4" key="1">
    <citation type="submission" date="2023-07" db="EMBL/GenBank/DDBJ databases">
        <title>Sequencing the genomes of 1000 actinobacteria strains.</title>
        <authorList>
            <person name="Klenk H.-P."/>
        </authorList>
    </citation>
    <scope>NUCLEOTIDE SEQUENCE [LARGE SCALE GENOMIC DNA]</scope>
    <source>
        <strain evidence="3 4">DSM 19426</strain>
    </source>
</reference>
<evidence type="ECO:0000313" key="4">
    <source>
        <dbReference type="Proteomes" id="UP001183648"/>
    </source>
</evidence>
<feature type="region of interest" description="Disordered" evidence="1">
    <location>
        <begin position="67"/>
        <end position="91"/>
    </location>
</feature>
<feature type="signal peptide" evidence="2">
    <location>
        <begin position="1"/>
        <end position="25"/>
    </location>
</feature>
<dbReference type="PANTHER" id="PTHR48098">
    <property type="entry name" value="ENTEROCHELIN ESTERASE-RELATED"/>
    <property type="match status" value="1"/>
</dbReference>
<keyword evidence="3" id="KW-0378">Hydrolase</keyword>
<organism evidence="3 4">
    <name type="scientific">Nocardioides marmoribigeumensis</name>
    <dbReference type="NCBI Taxonomy" id="433649"/>
    <lineage>
        <taxon>Bacteria</taxon>
        <taxon>Bacillati</taxon>
        <taxon>Actinomycetota</taxon>
        <taxon>Actinomycetes</taxon>
        <taxon>Propionibacteriales</taxon>
        <taxon>Nocardioidaceae</taxon>
        <taxon>Nocardioides</taxon>
    </lineage>
</organism>
<feature type="chain" id="PRO_5045056358" evidence="2">
    <location>
        <begin position="26"/>
        <end position="376"/>
    </location>
</feature>
<dbReference type="Proteomes" id="UP001183648">
    <property type="component" value="Unassembled WGS sequence"/>
</dbReference>
<dbReference type="Gene3D" id="3.40.50.1820">
    <property type="entry name" value="alpha/beta hydrolase"/>
    <property type="match status" value="1"/>
</dbReference>
<proteinExistence type="predicted"/>
<evidence type="ECO:0000256" key="1">
    <source>
        <dbReference type="SAM" id="MobiDB-lite"/>
    </source>
</evidence>
<comment type="caution">
    <text evidence="3">The sequence shown here is derived from an EMBL/GenBank/DDBJ whole genome shotgun (WGS) entry which is preliminary data.</text>
</comment>
<evidence type="ECO:0000313" key="3">
    <source>
        <dbReference type="EMBL" id="MDR7362266.1"/>
    </source>
</evidence>
<accession>A0ABU2BUF7</accession>
<gene>
    <name evidence="3" type="ORF">J2S63_001819</name>
</gene>
<evidence type="ECO:0000256" key="2">
    <source>
        <dbReference type="SAM" id="SignalP"/>
    </source>
</evidence>
<dbReference type="InterPro" id="IPR000801">
    <property type="entry name" value="Esterase-like"/>
</dbReference>
<dbReference type="RefSeq" id="WP_310301523.1">
    <property type="nucleotide sequence ID" value="NZ_BAAAPS010000008.1"/>
</dbReference>
<feature type="compositionally biased region" description="Basic and acidic residues" evidence="1">
    <location>
        <begin position="76"/>
        <end position="91"/>
    </location>
</feature>
<dbReference type="InterPro" id="IPR050583">
    <property type="entry name" value="Mycobacterial_A85_antigen"/>
</dbReference>
<protein>
    <submittedName>
        <fullName evidence="3">S-formylglutathione hydrolase FrmB</fullName>
    </submittedName>
</protein>
<dbReference type="InterPro" id="IPR029058">
    <property type="entry name" value="AB_hydrolase_fold"/>
</dbReference>
<keyword evidence="4" id="KW-1185">Reference proteome</keyword>
<dbReference type="PANTHER" id="PTHR48098:SF1">
    <property type="entry name" value="DIACYLGLYCEROL ACYLTRANSFERASE_MYCOLYLTRANSFERASE AG85A"/>
    <property type="match status" value="1"/>
</dbReference>
<name>A0ABU2BUF7_9ACTN</name>
<dbReference type="Pfam" id="PF00756">
    <property type="entry name" value="Esterase"/>
    <property type="match status" value="1"/>
</dbReference>
<dbReference type="SUPFAM" id="SSF53474">
    <property type="entry name" value="alpha/beta-Hydrolases"/>
    <property type="match status" value="1"/>
</dbReference>
<dbReference type="GO" id="GO:0016787">
    <property type="term" value="F:hydrolase activity"/>
    <property type="evidence" value="ECO:0007669"/>
    <property type="project" value="UniProtKB-KW"/>
</dbReference>
<dbReference type="EMBL" id="JAVDYG010000001">
    <property type="protein sequence ID" value="MDR7362266.1"/>
    <property type="molecule type" value="Genomic_DNA"/>
</dbReference>
<keyword evidence="2" id="KW-0732">Signal</keyword>
<sequence length="376" mass="40958">MGDTRIAAALACALLVTLAPGAVGRADGAVGDALVAEAQRPRLFASDGTDTARAARNLAEINLVPSVDTGYTPRTDPPRTDDRACPPSRCRDYDLPRPAGVKVTRPRVRVLLPVGYASDPAVRYPVVYLFNGSLSPYVRWTRSTMLTSMSRSMKAIFVMPEGGYAGNAGYFTDWKDGSFDWETWHTRHLVPWVDRHFRTLPGARAAAGASMGALGALSYAARHAGLFRAVLSISGLMDTASLVQNGTVLQDLPDDVADQAGIRGPDLRRIWGDPVRDRATWAAHNPVDLVPRLRGVSLFVAAGTGYPQYDPADAIHSGVTEQNLWNTHRGFFAALTRDGIPYRARISVGQLHDWPYFHDAMVWGLPRIISAAARRR</sequence>